<dbReference type="RefSeq" id="WP_188792688.1">
    <property type="nucleotide sequence ID" value="NZ_BMJA01000001.1"/>
</dbReference>
<dbReference type="Proteomes" id="UP000620046">
    <property type="component" value="Unassembled WGS sequence"/>
</dbReference>
<feature type="transmembrane region" description="Helical" evidence="1">
    <location>
        <begin position="84"/>
        <end position="108"/>
    </location>
</feature>
<feature type="transmembrane region" description="Helical" evidence="1">
    <location>
        <begin position="12"/>
        <end position="31"/>
    </location>
</feature>
<name>A0ABQ1FKK5_9GAMM</name>
<evidence type="ECO:0000256" key="1">
    <source>
        <dbReference type="SAM" id="Phobius"/>
    </source>
</evidence>
<keyword evidence="1" id="KW-0472">Membrane</keyword>
<evidence type="ECO:0000313" key="3">
    <source>
        <dbReference type="Proteomes" id="UP000620046"/>
    </source>
</evidence>
<gene>
    <name evidence="2" type="ORF">GCM10010981_05060</name>
</gene>
<sequence length="115" mass="12406">MDFSYIVHDGLIPFVAVVVTTTLVALVCHYFTSGWPSILESLFWDFIATLAACGAFAAIPLWHLSGASSLPWPGGMGPTETYRALVELSCLGSLIGFVLGAMLIPVACRRAGWWQ</sequence>
<organism evidence="2 3">
    <name type="scientific">Dyella nitratireducens</name>
    <dbReference type="NCBI Taxonomy" id="1849580"/>
    <lineage>
        <taxon>Bacteria</taxon>
        <taxon>Pseudomonadati</taxon>
        <taxon>Pseudomonadota</taxon>
        <taxon>Gammaproteobacteria</taxon>
        <taxon>Lysobacterales</taxon>
        <taxon>Rhodanobacteraceae</taxon>
        <taxon>Dyella</taxon>
    </lineage>
</organism>
<proteinExistence type="predicted"/>
<evidence type="ECO:0000313" key="2">
    <source>
        <dbReference type="EMBL" id="GGA20028.1"/>
    </source>
</evidence>
<protein>
    <submittedName>
        <fullName evidence="2">Uncharacterized protein</fullName>
    </submittedName>
</protein>
<keyword evidence="1" id="KW-0812">Transmembrane</keyword>
<feature type="transmembrane region" description="Helical" evidence="1">
    <location>
        <begin position="43"/>
        <end position="64"/>
    </location>
</feature>
<accession>A0ABQ1FKK5</accession>
<comment type="caution">
    <text evidence="2">The sequence shown here is derived from an EMBL/GenBank/DDBJ whole genome shotgun (WGS) entry which is preliminary data.</text>
</comment>
<reference evidence="3" key="1">
    <citation type="journal article" date="2019" name="Int. J. Syst. Evol. Microbiol.">
        <title>The Global Catalogue of Microorganisms (GCM) 10K type strain sequencing project: providing services to taxonomists for standard genome sequencing and annotation.</title>
        <authorList>
            <consortium name="The Broad Institute Genomics Platform"/>
            <consortium name="The Broad Institute Genome Sequencing Center for Infectious Disease"/>
            <person name="Wu L."/>
            <person name="Ma J."/>
        </authorList>
    </citation>
    <scope>NUCLEOTIDE SEQUENCE [LARGE SCALE GENOMIC DNA]</scope>
    <source>
        <strain evidence="3">CGMCC 1.15439</strain>
    </source>
</reference>
<keyword evidence="1" id="KW-1133">Transmembrane helix</keyword>
<dbReference type="EMBL" id="BMJA01000001">
    <property type="protein sequence ID" value="GGA20028.1"/>
    <property type="molecule type" value="Genomic_DNA"/>
</dbReference>
<keyword evidence="3" id="KW-1185">Reference proteome</keyword>